<comment type="caution">
    <text evidence="1">The sequence shown here is derived from an EMBL/GenBank/DDBJ whole genome shotgun (WGS) entry which is preliminary data.</text>
</comment>
<organism evidence="1 2">
    <name type="scientific">Pleurodeles waltl</name>
    <name type="common">Iberian ribbed newt</name>
    <dbReference type="NCBI Taxonomy" id="8319"/>
    <lineage>
        <taxon>Eukaryota</taxon>
        <taxon>Metazoa</taxon>
        <taxon>Chordata</taxon>
        <taxon>Craniata</taxon>
        <taxon>Vertebrata</taxon>
        <taxon>Euteleostomi</taxon>
        <taxon>Amphibia</taxon>
        <taxon>Batrachia</taxon>
        <taxon>Caudata</taxon>
        <taxon>Salamandroidea</taxon>
        <taxon>Salamandridae</taxon>
        <taxon>Pleurodelinae</taxon>
        <taxon>Pleurodeles</taxon>
    </lineage>
</organism>
<proteinExistence type="predicted"/>
<dbReference type="Proteomes" id="UP001066276">
    <property type="component" value="Chromosome 6"/>
</dbReference>
<evidence type="ECO:0000313" key="1">
    <source>
        <dbReference type="EMBL" id="KAJ1142238.1"/>
    </source>
</evidence>
<evidence type="ECO:0000313" key="2">
    <source>
        <dbReference type="Proteomes" id="UP001066276"/>
    </source>
</evidence>
<reference evidence="1" key="1">
    <citation type="journal article" date="2022" name="bioRxiv">
        <title>Sequencing and chromosome-scale assembly of the giantPleurodeles waltlgenome.</title>
        <authorList>
            <person name="Brown T."/>
            <person name="Elewa A."/>
            <person name="Iarovenko S."/>
            <person name="Subramanian E."/>
            <person name="Araus A.J."/>
            <person name="Petzold A."/>
            <person name="Susuki M."/>
            <person name="Suzuki K.-i.T."/>
            <person name="Hayashi T."/>
            <person name="Toyoda A."/>
            <person name="Oliveira C."/>
            <person name="Osipova E."/>
            <person name="Leigh N.D."/>
            <person name="Simon A."/>
            <person name="Yun M.H."/>
        </authorList>
    </citation>
    <scope>NUCLEOTIDE SEQUENCE</scope>
    <source>
        <strain evidence="1">20211129_DDA</strain>
        <tissue evidence="1">Liver</tissue>
    </source>
</reference>
<sequence length="149" mass="16726">MLIAVTDNSLVLTKCVQRPELLLTAQRGAVTQLGNSFRWVSRGPRVFAAARLLLEAPGEAMESASLSYSHWFRALRSLRPGGTTSHFYPHDCGRWLSTTIPKASNRWECHRSKPADQRGGATLESQVEEINYQLEKSWLPSAATWKPEM</sequence>
<keyword evidence="2" id="KW-1185">Reference proteome</keyword>
<dbReference type="EMBL" id="JANPWB010000010">
    <property type="protein sequence ID" value="KAJ1142238.1"/>
    <property type="molecule type" value="Genomic_DNA"/>
</dbReference>
<accession>A0AAV7QQ27</accession>
<name>A0AAV7QQ27_PLEWA</name>
<dbReference type="AlphaFoldDB" id="A0AAV7QQ27"/>
<gene>
    <name evidence="1" type="ORF">NDU88_008565</name>
</gene>
<protein>
    <submittedName>
        <fullName evidence="1">Uncharacterized protein</fullName>
    </submittedName>
</protein>